<comment type="caution">
    <text evidence="6">The sequence shown here is derived from an EMBL/GenBank/DDBJ whole genome shotgun (WGS) entry which is preliminary data.</text>
</comment>
<evidence type="ECO:0000256" key="1">
    <source>
        <dbReference type="ARBA" id="ARBA00009437"/>
    </source>
</evidence>
<dbReference type="GO" id="GO:0006355">
    <property type="term" value="P:regulation of DNA-templated transcription"/>
    <property type="evidence" value="ECO:0007669"/>
    <property type="project" value="UniProtKB-ARBA"/>
</dbReference>
<keyword evidence="4" id="KW-0804">Transcription</keyword>
<evidence type="ECO:0000313" key="6">
    <source>
        <dbReference type="EMBL" id="MBH8579179.1"/>
    </source>
</evidence>
<dbReference type="AlphaFoldDB" id="A0ABD4KXS1"/>
<dbReference type="Pfam" id="PF00126">
    <property type="entry name" value="HTH_1"/>
    <property type="match status" value="1"/>
</dbReference>
<gene>
    <name evidence="6" type="ORF">I7V36_03640</name>
</gene>
<dbReference type="FunFam" id="3.40.190.290:FF:000001">
    <property type="entry name" value="Transcriptional regulator, LysR family"/>
    <property type="match status" value="1"/>
</dbReference>
<dbReference type="SUPFAM" id="SSF46785">
    <property type="entry name" value="Winged helix' DNA-binding domain"/>
    <property type="match status" value="1"/>
</dbReference>
<evidence type="ECO:0000256" key="2">
    <source>
        <dbReference type="ARBA" id="ARBA00023015"/>
    </source>
</evidence>
<accession>A0ABD4KXS1</accession>
<organism evidence="6 7">
    <name type="scientific">Bisbaumannia pacifica</name>
    <dbReference type="NCBI Taxonomy" id="77098"/>
    <lineage>
        <taxon>Bacteria</taxon>
        <taxon>Pseudomonadati</taxon>
        <taxon>Pseudomonadota</taxon>
        <taxon>Gammaproteobacteria</taxon>
        <taxon>Oceanospirillales</taxon>
        <taxon>Halomonadaceae</taxon>
        <taxon>Bisbaumannia</taxon>
    </lineage>
</organism>
<protein>
    <submittedName>
        <fullName evidence="6">LysR family transcriptional regulator</fullName>
    </submittedName>
</protein>
<dbReference type="PROSITE" id="PS50931">
    <property type="entry name" value="HTH_LYSR"/>
    <property type="match status" value="1"/>
</dbReference>
<proteinExistence type="inferred from homology"/>
<sequence>MILEHLRVFLRIVECGGLAAAGRELGLSPATVSERLATLERHFGARLLHRTTRAISLTEEGRELVEGGRRLLAEAEELETRIRLGVERLAGPIRLSAPLDLGRQRISRLLDEVMDAHPEISVELTLHDGYVDLAAQGIDLAVRLGTLTDSSLKARRLADNARVLCAAPDYLARHGVPEHPEALRHHDCLCMRFGDAIEASWPFVIDGRARHLAVRGRRIANDGGLVRDWAVRGLGIARKSEWDIADDLAAGRLVPLLREYEGAPGALQAVYPSGRDPSRRVRHLLDTLVAAFASEPSPADLARHSG</sequence>
<dbReference type="InterPro" id="IPR000847">
    <property type="entry name" value="LysR_HTH_N"/>
</dbReference>
<evidence type="ECO:0000259" key="5">
    <source>
        <dbReference type="PROSITE" id="PS50931"/>
    </source>
</evidence>
<dbReference type="CDD" id="cd08422">
    <property type="entry name" value="PBP2_CrgA_like"/>
    <property type="match status" value="1"/>
</dbReference>
<evidence type="ECO:0000256" key="3">
    <source>
        <dbReference type="ARBA" id="ARBA00023125"/>
    </source>
</evidence>
<dbReference type="Gene3D" id="1.10.10.10">
    <property type="entry name" value="Winged helix-like DNA-binding domain superfamily/Winged helix DNA-binding domain"/>
    <property type="match status" value="1"/>
</dbReference>
<keyword evidence="2" id="KW-0805">Transcription regulation</keyword>
<dbReference type="EMBL" id="JAEDAF010000002">
    <property type="protein sequence ID" value="MBH8579179.1"/>
    <property type="molecule type" value="Genomic_DNA"/>
</dbReference>
<dbReference type="InterPro" id="IPR036388">
    <property type="entry name" value="WH-like_DNA-bd_sf"/>
</dbReference>
<comment type="similarity">
    <text evidence="1">Belongs to the LysR transcriptional regulatory family.</text>
</comment>
<evidence type="ECO:0000313" key="7">
    <source>
        <dbReference type="Proteomes" id="UP000651738"/>
    </source>
</evidence>
<dbReference type="PANTHER" id="PTHR30537:SF5">
    <property type="entry name" value="HTH-TYPE TRANSCRIPTIONAL ACTIVATOR TTDR-RELATED"/>
    <property type="match status" value="1"/>
</dbReference>
<keyword evidence="3" id="KW-0238">DNA-binding</keyword>
<dbReference type="InterPro" id="IPR005119">
    <property type="entry name" value="LysR_subst-bd"/>
</dbReference>
<name>A0ABD4KXS1_9GAMM</name>
<feature type="domain" description="HTH lysR-type" evidence="5">
    <location>
        <begin position="1"/>
        <end position="58"/>
    </location>
</feature>
<dbReference type="SUPFAM" id="SSF53850">
    <property type="entry name" value="Periplasmic binding protein-like II"/>
    <property type="match status" value="1"/>
</dbReference>
<dbReference type="InterPro" id="IPR036390">
    <property type="entry name" value="WH_DNA-bd_sf"/>
</dbReference>
<dbReference type="PANTHER" id="PTHR30537">
    <property type="entry name" value="HTH-TYPE TRANSCRIPTIONAL REGULATOR"/>
    <property type="match status" value="1"/>
</dbReference>
<evidence type="ECO:0000256" key="4">
    <source>
        <dbReference type="ARBA" id="ARBA00023163"/>
    </source>
</evidence>
<dbReference type="Pfam" id="PF03466">
    <property type="entry name" value="LysR_substrate"/>
    <property type="match status" value="1"/>
</dbReference>
<dbReference type="Gene3D" id="3.40.190.290">
    <property type="match status" value="1"/>
</dbReference>
<dbReference type="InterPro" id="IPR058163">
    <property type="entry name" value="LysR-type_TF_proteobact-type"/>
</dbReference>
<dbReference type="FunFam" id="1.10.10.10:FF:000001">
    <property type="entry name" value="LysR family transcriptional regulator"/>
    <property type="match status" value="1"/>
</dbReference>
<reference evidence="6 7" key="1">
    <citation type="submission" date="2020-12" db="EMBL/GenBank/DDBJ databases">
        <title>Draft genome sequence of Halomonas pacifica strain CARE-V15.</title>
        <authorList>
            <person name="Vignesh N."/>
            <person name="Thabitha A."/>
            <person name="Saravanan R."/>
            <person name="Manigandan V."/>
        </authorList>
    </citation>
    <scope>NUCLEOTIDE SEQUENCE [LARGE SCALE GENOMIC DNA]</scope>
    <source>
        <strain evidence="6 7">CARE-V15</strain>
    </source>
</reference>
<dbReference type="RefSeq" id="WP_198057041.1">
    <property type="nucleotide sequence ID" value="NZ_JAEDAF010000002.1"/>
</dbReference>
<dbReference type="GO" id="GO:0003677">
    <property type="term" value="F:DNA binding"/>
    <property type="evidence" value="ECO:0007669"/>
    <property type="project" value="UniProtKB-KW"/>
</dbReference>
<dbReference type="Proteomes" id="UP000651738">
    <property type="component" value="Unassembled WGS sequence"/>
</dbReference>